<dbReference type="AlphaFoldDB" id="A0A391NUQ3"/>
<name>A0A391NUQ3_9EUKA</name>
<comment type="caution">
    <text evidence="2">The sequence shown here is derived from an EMBL/GenBank/DDBJ whole genome shotgun (WGS) entry which is preliminary data.</text>
</comment>
<feature type="transmembrane region" description="Helical" evidence="1">
    <location>
        <begin position="55"/>
        <end position="77"/>
    </location>
</feature>
<keyword evidence="1" id="KW-0472">Membrane</keyword>
<organism evidence="2 3">
    <name type="scientific">Kipferlia bialata</name>
    <dbReference type="NCBI Taxonomy" id="797122"/>
    <lineage>
        <taxon>Eukaryota</taxon>
        <taxon>Metamonada</taxon>
        <taxon>Carpediemonas-like organisms</taxon>
        <taxon>Kipferlia</taxon>
    </lineage>
</organism>
<reference evidence="2 3" key="1">
    <citation type="journal article" date="2018" name="PLoS ONE">
        <title>The draft genome of Kipferlia bialata reveals reductive genome evolution in fornicate parasites.</title>
        <authorList>
            <person name="Tanifuji G."/>
            <person name="Takabayashi S."/>
            <person name="Kume K."/>
            <person name="Takagi M."/>
            <person name="Nakayama T."/>
            <person name="Kamikawa R."/>
            <person name="Inagaki Y."/>
            <person name="Hashimoto T."/>
        </authorList>
    </citation>
    <scope>NUCLEOTIDE SEQUENCE [LARGE SCALE GENOMIC DNA]</scope>
    <source>
        <strain evidence="2">NY0173</strain>
    </source>
</reference>
<gene>
    <name evidence="2" type="ORF">KIPB_013816</name>
</gene>
<dbReference type="EMBL" id="BDIP01006768">
    <property type="protein sequence ID" value="GCA64280.1"/>
    <property type="molecule type" value="Genomic_DNA"/>
</dbReference>
<dbReference type="Proteomes" id="UP000265618">
    <property type="component" value="Unassembled WGS sequence"/>
</dbReference>
<keyword evidence="3" id="KW-1185">Reference proteome</keyword>
<evidence type="ECO:0000313" key="2">
    <source>
        <dbReference type="EMBL" id="GCA64280.1"/>
    </source>
</evidence>
<sequence>MVLSSAGGDRALLSVPTYAREGVYANPLSTIQCVDGDAPVSPDSKKGTRWYNGKYTYLFTCAAVGLIVLVVGVLMWATILRKGDSRSPAILGQVGAI</sequence>
<proteinExistence type="predicted"/>
<evidence type="ECO:0000313" key="3">
    <source>
        <dbReference type="Proteomes" id="UP000265618"/>
    </source>
</evidence>
<keyword evidence="1" id="KW-0812">Transmembrane</keyword>
<accession>A0A391NUQ3</accession>
<protein>
    <submittedName>
        <fullName evidence="2">Uncharacterized protein</fullName>
    </submittedName>
</protein>
<keyword evidence="1" id="KW-1133">Transmembrane helix</keyword>
<evidence type="ECO:0000256" key="1">
    <source>
        <dbReference type="SAM" id="Phobius"/>
    </source>
</evidence>